<evidence type="ECO:0000256" key="1">
    <source>
        <dbReference type="SAM" id="MobiDB-lite"/>
    </source>
</evidence>
<name>A0A444V7F3_ACIRT</name>
<organism evidence="2 3">
    <name type="scientific">Acipenser ruthenus</name>
    <name type="common">Sterlet sturgeon</name>
    <dbReference type="NCBI Taxonomy" id="7906"/>
    <lineage>
        <taxon>Eukaryota</taxon>
        <taxon>Metazoa</taxon>
        <taxon>Chordata</taxon>
        <taxon>Craniata</taxon>
        <taxon>Vertebrata</taxon>
        <taxon>Euteleostomi</taxon>
        <taxon>Actinopterygii</taxon>
        <taxon>Chondrostei</taxon>
        <taxon>Acipenseriformes</taxon>
        <taxon>Acipenseridae</taxon>
        <taxon>Acipenser</taxon>
    </lineage>
</organism>
<dbReference type="EMBL" id="SCEB01001666">
    <property type="protein sequence ID" value="RXM96374.1"/>
    <property type="molecule type" value="Genomic_DNA"/>
</dbReference>
<sequence>MYTCGTYLVMLVSPPGVSGSSATRSLFGGASGLSSLKTVNTSCGIPLKTLRRTPMYTCGTYLVMLVSPPGVSGSSATRSLFGGASGLSSLKILASSLVFNISDGQFTSRADLIDATGSSLGRGAVVPGLGACYDTMNNLIWTCSNDYMDQWCNPGNQAFHHVCQRLGVSHIITEPQVETVATTDVINQLLHHVGAMCIHQLNILAASRNVPISSFLGKQHPIEAQHFSSICDIMEKAMVNKDTCIIRCILVVFQVVFTFFFNPQTERNRETVRRSGLLLWQLLMAPVDQIGAEIQKEVCLAIRLNDELLHYILKTVVRESCILITKCQTVTKDDFQKLLSTVPVASPSLRYLMAVQNHLLSNTVLIKPDEHDDSDSSLQGETLKVQELQTSILSLATKILVGCDEVLETLQQVTIAIINSDISDRENRLKGLEQVTKATILGHLLPVLLTSLMHPNLQTLILADALMPQLVQLVLYTSQTALLLKTQSPVFSDTADLPWGSAEKVNLLSSAESFRSLEEREEPGFLTGLKIPAPWAAGKTVETVHPVRDNYKFKDTVHIPGARCLYLSFPGEVYHGSPNTNSRKVIEYGGNTLGYGSRSVLGTGWPKDLVKVEGDTVTFSFEMRSGREHNTPDKAMWGFSATVRAQESSEDVCGGLPFLADLALGLSVLACSMLRILYNGPEITREEEACQDLLRSKLLQRCQWQVESNGAISPALTPSPSPLPLTIDEDREFTYPSDVLIPPPGPITGSNFDLPRIRLPPGIMGRLREISGRARPQFRPSIKEVIQPDVMEEVIISCVIKHLTLIDALQTLVNFQYREEHGEEYDLLCKIMAETFKKINAMERQLQQKWQNEVEEAQQDKLENNSPFFHDYHFYENKMKELELLCSLKEVVFDCSDLENVVLTLREKFTQEVNSLIQKAAIPLVKTKALVKSLMNRAELLLHVTIAAQSRSLSGTPADTPACKSVSETKPMSHAVKQPIFLRSMSAPSDLEMIASEDLEFNRGNQRRRHHVTSHRSSSFTLLQSLAIEDSRDKPTYSVLLGQLFAFIGTNPDQAVSGSSFLCAAQTRWRRGNTRKQALVHMRELLTAAVRVGGVTHLVGPVTMVLQGGPRIEELTCGGMVEQVQEAFGETMTSVVSLCARYPIACANSIGLLCTIPYTRSEEKCLVRSGLVHLMDRLCSLSGQRDCSSNEKQTKKQKVATMAWAAFQVLANRCVEWEKVEGGLTGAVHSGLARQVSSLLTNHLARATECCGNQAAGNDALQDVLSLLNDLSRSHIGKAILSQPACVSKLLSLLLDQRPSPKLVLIILQLCRAALPLMSVEDCGNVELPPWSYSIQTLDTDQDDPGDPASKIASLLLAKLADYVVPGCQTVLSPSCSEPDTSLSRMSPKNSLKMDKDAEEEGEAVDGKLSIFIHKREDQSSHEVLQPLLSSSEGRPFRLGTGANMEKVVKMDRDMTKSGCCEVITEEAAAALRKATKWAQSGLIVSVGPPVESISQEAASGLSTGEKKKTAQTAVCRERNTELARSDPVRPFISGHVANSMAAEVIALLHGLLTAPETNTAQIWTSTAEKVLSRALMFIPQLGKYAESILENGSSSGRKLAKLQAIARQAVAALCALGGFKETIKIGSEVQVVGKGILCSVGVVMSINEQEGIAIVKFPSSDYRKTCKASDILTVPISRLITPRSEVSFEEIQALPLYKLSITEKVVQAVQSMLLPHEGSLSIHTSLPATGDGSSPVMAVVRLLAEIRTRACLVMAQLLEDSSFCEEFIQQCPAAVEVLNLVAQECSPGERLVVVEAQCERLRMLYRDCARPPPPPLQTDRRQPKEITWCPSRVFPQVRACMFSSRLTSVTFLADPSAGGGLPRGTFIYATSPIPVQAPSFYWEVEVVSYGDSDDDSGPIVSFGFATEAEKRDGAWTNPVGTCLFHNNGRAVHYNGSSLLQWKSARLDVALVPGDKLVPSARDILTEIFKSCVHSEQMLSLTPAKPVKVSDIYLSKEQINSQTPGNLLHVFFTKVRPPKKVLEDQLAQILRKYGVPKPNKSRYSKAGKEQHQGKVVSTKRPLTKPPTKEKSVLNSVRTALSEKKPIVKPKSPEKTKPEEKDPEKARTKKQEGTLSFTTSVTVLSEGKRCACVDTRHAHKACRKWSLEMDVALVQYVNRLCRHLAITPTRLHPHEVYLDPADTADPRVSCLLNVPVESLRLRFALLQSLNNMLETFFLPLVELRQTDTYLHSIAALLREAKVQRTADHAAPEITLDPLEIVGGEIRSAENTYFCQAARQLACVPSSQLCVKLASGGDPTYAFNIRFTGEEVHGTSKETINSSFGNTAYMPK</sequence>
<feature type="compositionally biased region" description="Basic and acidic residues" evidence="1">
    <location>
        <begin position="2080"/>
        <end position="2111"/>
    </location>
</feature>
<dbReference type="PANTHER" id="PTHR46435:SF1">
    <property type="entry name" value="E3 UBIQUITIN-PROTEIN LIGASE HECTD4-RELATED"/>
    <property type="match status" value="1"/>
</dbReference>
<keyword evidence="3" id="KW-1185">Reference proteome</keyword>
<dbReference type="PANTHER" id="PTHR46435">
    <property type="entry name" value="E3 UBIQUITIN-PROTEIN LIGASE HECTD4-RELATED"/>
    <property type="match status" value="1"/>
</dbReference>
<feature type="region of interest" description="Disordered" evidence="1">
    <location>
        <begin position="2037"/>
        <end position="2112"/>
    </location>
</feature>
<reference evidence="2 3" key="1">
    <citation type="submission" date="2019-01" db="EMBL/GenBank/DDBJ databases">
        <title>Draft Genome and Complete Hox-Cluster Characterization of the Sterlet Sturgeon (Acipenser ruthenus).</title>
        <authorList>
            <person name="Wei Q."/>
        </authorList>
    </citation>
    <scope>NUCLEOTIDE SEQUENCE [LARGE SCALE GENOMIC DNA]</scope>
    <source>
        <strain evidence="2">WHYD16114868_AA</strain>
        <tissue evidence="2">Blood</tissue>
    </source>
</reference>
<comment type="caution">
    <text evidence="2">The sequence shown here is derived from an EMBL/GenBank/DDBJ whole genome shotgun (WGS) entry which is preliminary data.</text>
</comment>
<dbReference type="InterPro" id="IPR043136">
    <property type="entry name" value="B30.2/SPRY_sf"/>
</dbReference>
<accession>A0A444V7F3</accession>
<dbReference type="InterPro" id="IPR043366">
    <property type="entry name" value="HECTD4"/>
</dbReference>
<feature type="region of interest" description="Disordered" evidence="1">
    <location>
        <begin position="1376"/>
        <end position="1403"/>
    </location>
</feature>
<feature type="compositionally biased region" description="Polar residues" evidence="1">
    <location>
        <begin position="1376"/>
        <end position="1390"/>
    </location>
</feature>
<dbReference type="Gene3D" id="2.60.120.920">
    <property type="match status" value="1"/>
</dbReference>
<proteinExistence type="predicted"/>
<gene>
    <name evidence="2" type="ORF">EOD39_15764</name>
</gene>
<dbReference type="GO" id="GO:0042593">
    <property type="term" value="P:glucose homeostasis"/>
    <property type="evidence" value="ECO:0007669"/>
    <property type="project" value="TreeGrafter"/>
</dbReference>
<dbReference type="Proteomes" id="UP000289886">
    <property type="component" value="Unassembled WGS sequence"/>
</dbReference>
<evidence type="ECO:0000313" key="2">
    <source>
        <dbReference type="EMBL" id="RXM96374.1"/>
    </source>
</evidence>
<evidence type="ECO:0000313" key="3">
    <source>
        <dbReference type="Proteomes" id="UP000289886"/>
    </source>
</evidence>
<protein>
    <submittedName>
        <fullName evidence="2">Putative E3 ubiquitin-protein ligase HECTD4</fullName>
    </submittedName>
</protein>